<gene>
    <name evidence="2" type="ORF">A3E36_04015</name>
</gene>
<comment type="caution">
    <text evidence="2">The sequence shown here is derived from an EMBL/GenBank/DDBJ whole genome shotgun (WGS) entry which is preliminary data.</text>
</comment>
<dbReference type="SUPFAM" id="SSF52540">
    <property type="entry name" value="P-loop containing nucleoside triphosphate hydrolases"/>
    <property type="match status" value="1"/>
</dbReference>
<evidence type="ECO:0000313" key="3">
    <source>
        <dbReference type="Proteomes" id="UP000177941"/>
    </source>
</evidence>
<accession>A0A1G1X9M8</accession>
<evidence type="ECO:0000313" key="2">
    <source>
        <dbReference type="EMBL" id="OGY36713.1"/>
    </source>
</evidence>
<reference evidence="2 3" key="1">
    <citation type="journal article" date="2016" name="Nat. Commun.">
        <title>Thousands of microbial genomes shed light on interconnected biogeochemical processes in an aquifer system.</title>
        <authorList>
            <person name="Anantharaman K."/>
            <person name="Brown C.T."/>
            <person name="Hug L.A."/>
            <person name="Sharon I."/>
            <person name="Castelle C.J."/>
            <person name="Probst A.J."/>
            <person name="Thomas B.C."/>
            <person name="Singh A."/>
            <person name="Wilkins M.J."/>
            <person name="Karaoz U."/>
            <person name="Brodie E.L."/>
            <person name="Williams K.H."/>
            <person name="Hubbard S.S."/>
            <person name="Banfield J.F."/>
        </authorList>
    </citation>
    <scope>NUCLEOTIDE SEQUENCE [LARGE SCALE GENOMIC DNA]</scope>
</reference>
<sequence length="421" mass="47899">MLGQTGTGKTTMFLQMIIQDIQAGRGVGVVDPHGDLIADILNHIPQERMQDVVLFDPRDKDRPLGFNILESLNQEQRDLVVNEVVQILQKLAARMNPESIGPMFEHYLRNALLALVEDSEATLLDVPRMFVDDAFRSKILARVTNPVVLQFWNQEFAQSQRGQMSADMLSYIISKLGRFISNDTVRNIIGQAKSSFDVREIMDQKKILLCNLSKGELGDMNSDLLGFVLVSKIQIAALSRSNVPEEERNDFYLYLDEFQNFTTDSIATILSEARKYRLNLHLAHQFIKQLDEPIRDAVFGNVGTIICYRIGVEDAEFMEKQFEPVFAQYDLVNLRRFTAVVRLLVHGTPERPCSIAVPMPQVFGDAALADRIRAYCRDTYGRSRVDVEREITTRYIPENSSEQSDKQSPDTYMSESLFDIG</sequence>
<dbReference type="Pfam" id="PF02534">
    <property type="entry name" value="T4SS-DNA_transf"/>
    <property type="match status" value="1"/>
</dbReference>
<protein>
    <submittedName>
        <fullName evidence="2">Uncharacterized protein</fullName>
    </submittedName>
</protein>
<dbReference type="InterPro" id="IPR027417">
    <property type="entry name" value="P-loop_NTPase"/>
</dbReference>
<dbReference type="EMBL" id="MHHS01000030">
    <property type="protein sequence ID" value="OGY36713.1"/>
    <property type="molecule type" value="Genomic_DNA"/>
</dbReference>
<dbReference type="Proteomes" id="UP000177941">
    <property type="component" value="Unassembled WGS sequence"/>
</dbReference>
<name>A0A1G1X9M8_9BACT</name>
<dbReference type="AlphaFoldDB" id="A0A1G1X9M8"/>
<feature type="region of interest" description="Disordered" evidence="1">
    <location>
        <begin position="395"/>
        <end position="421"/>
    </location>
</feature>
<dbReference type="InterPro" id="IPR003688">
    <property type="entry name" value="TraG/VirD4"/>
</dbReference>
<evidence type="ECO:0000256" key="1">
    <source>
        <dbReference type="SAM" id="MobiDB-lite"/>
    </source>
</evidence>
<dbReference type="Gene3D" id="3.40.50.300">
    <property type="entry name" value="P-loop containing nucleotide triphosphate hydrolases"/>
    <property type="match status" value="2"/>
</dbReference>
<organism evidence="2 3">
    <name type="scientific">Candidatus Andersenbacteria bacterium RIFCSPHIGHO2_12_FULL_45_11b</name>
    <dbReference type="NCBI Taxonomy" id="1797282"/>
    <lineage>
        <taxon>Bacteria</taxon>
        <taxon>Candidatus Anderseniibacteriota</taxon>
    </lineage>
</organism>
<dbReference type="GO" id="GO:0016020">
    <property type="term" value="C:membrane"/>
    <property type="evidence" value="ECO:0007669"/>
    <property type="project" value="InterPro"/>
</dbReference>
<proteinExistence type="predicted"/>
<dbReference type="PANTHER" id="PTHR30121">
    <property type="entry name" value="UNCHARACTERIZED PROTEIN YJGR-RELATED"/>
    <property type="match status" value="1"/>
</dbReference>
<dbReference type="InterPro" id="IPR051162">
    <property type="entry name" value="T4SS_component"/>
</dbReference>
<dbReference type="PANTHER" id="PTHR30121:SF11">
    <property type="entry name" value="AAA+ ATPASE DOMAIN-CONTAINING PROTEIN"/>
    <property type="match status" value="1"/>
</dbReference>